<organism evidence="1 2">
    <name type="scientific">Chitinivorax tropicus</name>
    <dbReference type="NCBI Taxonomy" id="714531"/>
    <lineage>
        <taxon>Bacteria</taxon>
        <taxon>Pseudomonadati</taxon>
        <taxon>Pseudomonadota</taxon>
        <taxon>Betaproteobacteria</taxon>
        <taxon>Chitinivorax</taxon>
    </lineage>
</organism>
<dbReference type="EMBL" id="JACHHY010000022">
    <property type="protein sequence ID" value="MBB5019947.1"/>
    <property type="molecule type" value="Genomic_DNA"/>
</dbReference>
<dbReference type="RefSeq" id="WP_184041365.1">
    <property type="nucleotide sequence ID" value="NZ_JACHHY010000022.1"/>
</dbReference>
<evidence type="ECO:0000313" key="2">
    <source>
        <dbReference type="Proteomes" id="UP000575898"/>
    </source>
</evidence>
<evidence type="ECO:0000313" key="1">
    <source>
        <dbReference type="EMBL" id="MBB5019947.1"/>
    </source>
</evidence>
<dbReference type="AlphaFoldDB" id="A0A840MS30"/>
<keyword evidence="2" id="KW-1185">Reference proteome</keyword>
<proteinExistence type="predicted"/>
<accession>A0A840MS30</accession>
<protein>
    <recommendedName>
        <fullName evidence="3">DUF1570 domain-containing protein</fullName>
    </recommendedName>
</protein>
<dbReference type="Proteomes" id="UP000575898">
    <property type="component" value="Unassembled WGS sequence"/>
</dbReference>
<comment type="caution">
    <text evidence="1">The sequence shown here is derived from an EMBL/GenBank/DDBJ whole genome shotgun (WGS) entry which is preliminary data.</text>
</comment>
<evidence type="ECO:0008006" key="3">
    <source>
        <dbReference type="Google" id="ProtNLM"/>
    </source>
</evidence>
<sequence length="349" mass="39385">MIRFIRSLAQRFQSQSTTTPCVLDNRTAPEQITSVDQPALAWSSVLSTRQGYPFADWQAITKWLGTIKGERAQELTWMTCQQGWLLHLKQALGPQFHLQESGKAMLLSSLAPNVAKATLDYIEQTRRRLFGLLESIARPDSPGKVLMVVFDDADQYYRYVCQYYPDKGKFALSSGMYIYHGCGHFVTTKADLAMIEPIIVHEMAHSVLSYLPLPVWLNEGIAVSSERRLAGVSAPKADLREQHRQIWNDQTIQQFWSGDAFMASELSLLAYDLAQTVVEQLARDWHGFRRFVAAAHRDNAGQIAAADILGIDLGRFVALIMTKDEDTDWSPQPHRWATSTNKPELVAVI</sequence>
<reference evidence="1 2" key="1">
    <citation type="submission" date="2020-08" db="EMBL/GenBank/DDBJ databases">
        <title>Genomic Encyclopedia of Type Strains, Phase IV (KMG-IV): sequencing the most valuable type-strain genomes for metagenomic binning, comparative biology and taxonomic classification.</title>
        <authorList>
            <person name="Goeker M."/>
        </authorList>
    </citation>
    <scope>NUCLEOTIDE SEQUENCE [LARGE SCALE GENOMIC DNA]</scope>
    <source>
        <strain evidence="1 2">DSM 27165</strain>
    </source>
</reference>
<name>A0A840MS30_9PROT</name>
<gene>
    <name evidence="1" type="ORF">HNQ59_003255</name>
</gene>